<name>A0AAV0ZMS5_VICFA</name>
<dbReference type="EMBL" id="OX451737">
    <property type="protein sequence ID" value="CAI8598398.1"/>
    <property type="molecule type" value="Genomic_DNA"/>
</dbReference>
<gene>
    <name evidence="1" type="ORF">VFH_II125520</name>
</gene>
<proteinExistence type="predicted"/>
<evidence type="ECO:0000313" key="1">
    <source>
        <dbReference type="EMBL" id="CAI8598398.1"/>
    </source>
</evidence>
<keyword evidence="2" id="KW-1185">Reference proteome</keyword>
<evidence type="ECO:0000313" key="2">
    <source>
        <dbReference type="Proteomes" id="UP001157006"/>
    </source>
</evidence>
<organism evidence="1 2">
    <name type="scientific">Vicia faba</name>
    <name type="common">Broad bean</name>
    <name type="synonym">Faba vulgaris</name>
    <dbReference type="NCBI Taxonomy" id="3906"/>
    <lineage>
        <taxon>Eukaryota</taxon>
        <taxon>Viridiplantae</taxon>
        <taxon>Streptophyta</taxon>
        <taxon>Embryophyta</taxon>
        <taxon>Tracheophyta</taxon>
        <taxon>Spermatophyta</taxon>
        <taxon>Magnoliopsida</taxon>
        <taxon>eudicotyledons</taxon>
        <taxon>Gunneridae</taxon>
        <taxon>Pentapetalae</taxon>
        <taxon>rosids</taxon>
        <taxon>fabids</taxon>
        <taxon>Fabales</taxon>
        <taxon>Fabaceae</taxon>
        <taxon>Papilionoideae</taxon>
        <taxon>50 kb inversion clade</taxon>
        <taxon>NPAAA clade</taxon>
        <taxon>Hologalegina</taxon>
        <taxon>IRL clade</taxon>
        <taxon>Fabeae</taxon>
        <taxon>Vicia</taxon>
    </lineage>
</organism>
<protein>
    <submittedName>
        <fullName evidence="1">Uncharacterized protein</fullName>
    </submittedName>
</protein>
<reference evidence="1 2" key="1">
    <citation type="submission" date="2023-01" db="EMBL/GenBank/DDBJ databases">
        <authorList>
            <person name="Kreplak J."/>
        </authorList>
    </citation>
    <scope>NUCLEOTIDE SEQUENCE [LARGE SCALE GENOMIC DNA]</scope>
</reference>
<accession>A0AAV0ZMS5</accession>
<sequence length="130" mass="15093">MMPMQLQGNCKELFLVSSLVCFSLGFFPIVALQFQDPLTFSVSRFRSIHSFHFSDSPTMKEKDERSRISYLPEIVRCFFRSENIIRNLAMKNDKVDAVRMMYDKVAARFSIEKIREIGISNSSVVPRGKR</sequence>
<dbReference type="Proteomes" id="UP001157006">
    <property type="component" value="Chromosome 2"/>
</dbReference>
<dbReference type="AlphaFoldDB" id="A0AAV0ZMS5"/>